<sequence length="1189" mass="131252">MKEQVMADEAVASPYVPTYRDELALVRHLVGVLEEKLAGRDSLRRVNTHPLDWCHLGILGPVKGGHHPVELEAAQVEVDVDPTESTARAAPTSAAAPQMAAAPASKAASDADEGESVRTPVEGSEDIQGTRRPPSALGFEILLKPDEQGIVEIAVDASFCIFSKHLPTLKEQSSVLESGVSAGAPLVEVVQRWSIQVPGVVFRVNTRERRSVHDDGVVQAELDRTVAQAAARADAERIWPGNRPKLSNPEVLKSEANFIAHLSSLTGGLQVDRSNLEGSLELRVSPRPDGLVRVGCYICNDTPETPRDVKGRGLKDAFLIMGDASLSATVKVGELHPIEILPVPQDYQYDRRVWAVGHNASVRVNRETNEVKTAALAQFEQIRIATVDRPQAKFADLAADPFAALQSIYTAMLEYETDWRERVLARNALGLDSDALEQCKLDHDGFVDEIRRFACGIAALRADERLLTAFKAANRVFGKLAKGYSSWRLFQIVFIVTQLPSLAIREGISVGEFPQGQREEWADTLDWGDVLWFRTGGGKTEAYLGLACCAMLYDRLRGKAFGVTAWLRFPLRMLSIQQLQRAMGVIWESEQERQSLLGVEASKSDPIRLGYFVGGTTTPNGVNKELLDRYTTEDSLEALRVIPDCPACGNKGVVKVATDLVHLRFRHICDACKAELPLDICDDEVYRYLPALVIGTIDKMATVGMQVKYGMLWGGAKKRCHLHGYGLTQYCSAFGCTVDKSKQKRSPVTPYDPAPAIHIQDELHLLQEELGAFAGHYETLVRYCEKAISGNPSKVVAATATIEGFERQVQHLYGVKNARRFPGRGYDRYRNFYAEPDLDPRDGEKTARLFVAFKSASLTPADASAYCTEILQTEITNLVRNPEAVLAIAKDAQTLDDVGALLRYYTTTLNYVGSLPRGSRVRQALEDAGTKVRPGGAREFNVEYHSSRSTSAEVADVVHRVESPPPWQDKGFLDALVATNMISHGVDLERVNLMAMDGVPEETAEYIQASSRAGRKHVGMVVVVLAGFSVRATSIYHRFLEYHQHLDRMVSPVPVNRFAKYAAMRTLPGVALGVIYGRHAAETGSSALNKRNEVVNLLNDLGAGFLDEIKEAYFLGERIYDDRLERALTQTLTDGLETVEMAIRNSHEDYVKDAVRPSPMTSLRDVEAGVPFWPDTDAKLLMYVQKIKE</sequence>
<keyword evidence="2" id="KW-0067">ATP-binding</keyword>
<evidence type="ECO:0000256" key="1">
    <source>
        <dbReference type="SAM" id="MobiDB-lite"/>
    </source>
</evidence>
<dbReference type="PROSITE" id="PS51194">
    <property type="entry name" value="HELICASE_CTER"/>
    <property type="match status" value="1"/>
</dbReference>
<dbReference type="InterPro" id="IPR001650">
    <property type="entry name" value="Helicase_C-like"/>
</dbReference>
<dbReference type="Pfam" id="PF00271">
    <property type="entry name" value="Helicase_C"/>
    <property type="match status" value="1"/>
</dbReference>
<dbReference type="EMBL" id="LN899821">
    <property type="protein sequence ID" value="CUV17956.1"/>
    <property type="molecule type" value="Genomic_DNA"/>
</dbReference>
<reference evidence="2" key="1">
    <citation type="submission" date="2015-10" db="EMBL/GenBank/DDBJ databases">
        <authorList>
            <person name="Gilbert D.G."/>
        </authorList>
    </citation>
    <scope>NUCLEOTIDE SEQUENCE</scope>
    <source>
        <strain evidence="2">Phyl III-seqv23</strain>
    </source>
</reference>
<dbReference type="SUPFAM" id="SSF52540">
    <property type="entry name" value="P-loop containing nucleoside triphosphate hydrolases"/>
    <property type="match status" value="1"/>
</dbReference>
<feature type="region of interest" description="Disordered" evidence="1">
    <location>
        <begin position="80"/>
        <end position="131"/>
    </location>
</feature>
<dbReference type="AlphaFoldDB" id="A0A0S4U6V8"/>
<proteinExistence type="predicted"/>
<evidence type="ECO:0000313" key="2">
    <source>
        <dbReference type="EMBL" id="CUV17956.1"/>
    </source>
</evidence>
<dbReference type="CDD" id="cd18785">
    <property type="entry name" value="SF2_C"/>
    <property type="match status" value="1"/>
</dbReference>
<keyword evidence="2" id="KW-0547">Nucleotide-binding</keyword>
<protein>
    <submittedName>
        <fullName evidence="2">Helicase conserved C-terminal domain protein</fullName>
    </submittedName>
</protein>
<dbReference type="Gene3D" id="3.40.50.300">
    <property type="entry name" value="P-loop containing nucleotide triphosphate hydrolases"/>
    <property type="match status" value="1"/>
</dbReference>
<gene>
    <name evidence="2" type="ORF">PSS4_v1_400055</name>
</gene>
<organism evidence="2">
    <name type="scientific">Ralstonia solanacearum</name>
    <name type="common">Pseudomonas solanacearum</name>
    <dbReference type="NCBI Taxonomy" id="305"/>
    <lineage>
        <taxon>Bacteria</taxon>
        <taxon>Pseudomonadati</taxon>
        <taxon>Pseudomonadota</taxon>
        <taxon>Betaproteobacteria</taxon>
        <taxon>Burkholderiales</taxon>
        <taxon>Burkholderiaceae</taxon>
        <taxon>Ralstonia</taxon>
        <taxon>Ralstonia solanacearum species complex</taxon>
    </lineage>
</organism>
<feature type="compositionally biased region" description="Low complexity" evidence="1">
    <location>
        <begin position="83"/>
        <end position="108"/>
    </location>
</feature>
<dbReference type="GO" id="GO:0004386">
    <property type="term" value="F:helicase activity"/>
    <property type="evidence" value="ECO:0007669"/>
    <property type="project" value="UniProtKB-KW"/>
</dbReference>
<keyword evidence="2" id="KW-0347">Helicase</keyword>
<accession>A0A0S4U6V8</accession>
<name>A0A0S4U6V8_RALSL</name>
<dbReference type="SMART" id="SM00490">
    <property type="entry name" value="HELICc"/>
    <property type="match status" value="1"/>
</dbReference>
<keyword evidence="2" id="KW-0378">Hydrolase</keyword>
<dbReference type="InterPro" id="IPR027417">
    <property type="entry name" value="P-loop_NTPase"/>
</dbReference>